<feature type="domain" description="ABC transporter" evidence="6">
    <location>
        <begin position="280"/>
        <end position="525"/>
    </location>
</feature>
<feature type="domain" description="ABC transporter" evidence="6">
    <location>
        <begin position="10"/>
        <end position="258"/>
    </location>
</feature>
<dbReference type="GO" id="GO:0055085">
    <property type="term" value="P:transmembrane transport"/>
    <property type="evidence" value="ECO:0007669"/>
    <property type="project" value="UniProtKB-ARBA"/>
</dbReference>
<sequence>MVSKQGQPLLRVEDLTVVYRPSGRTPVAAISEVGFEVWPGEIVMIVGESGSGKSSITSALIGLSVASAQLTGRIVLNGEELSHASERTWRHLRGRTVGFVPQDPSLSLDPVKRIGTQVAEALEVHGLPAHEARKRVTELLEDVGLGQQHVAASYPHELSGGMRQRVLVAIGLANAPPLLIADEPTSGLDVTVQRRLLDHMEQLIRRKGTAVLLITHDLAMAADRADRIIVMRAGRIVEAGPTRTVFTAPRHPYTAQLINATTRKQPARTRCSTTAASPILVVEGLTKQFNRGRQDGIRKAVDEVSFEVPRHGTTSIVGESGSGKSTTARIIMRLETATAGSVRFDGQEILGLTGKALKQFRRRVQIVHQNPYASLDPRLSIEEIIAEPLYAFSLGDRVTRQMRVRELLDNVGLPERVRTNQPTALSGGQRQRVAIARALAIKPELVVLDEPVSALDASVQLQILSLLAQLQNELGVSYLCISHDLEMVREISDHVVVLRRGQVVEQGSVQAIFESPSDPYTKALLNDAPGHRHVWGPAAHGQQVKLV</sequence>
<protein>
    <submittedName>
        <fullName evidence="7">ABC transporter ATP-binding protein</fullName>
    </submittedName>
</protein>
<dbReference type="NCBIfam" id="NF008453">
    <property type="entry name" value="PRK11308.1"/>
    <property type="match status" value="2"/>
</dbReference>
<dbReference type="Gene3D" id="3.40.50.300">
    <property type="entry name" value="P-loop containing nucleotide triphosphate hydrolases"/>
    <property type="match status" value="2"/>
</dbReference>
<dbReference type="SUPFAM" id="SSF52540">
    <property type="entry name" value="P-loop containing nucleoside triphosphate hydrolases"/>
    <property type="match status" value="2"/>
</dbReference>
<dbReference type="GO" id="GO:0005886">
    <property type="term" value="C:plasma membrane"/>
    <property type="evidence" value="ECO:0007669"/>
    <property type="project" value="UniProtKB-SubCell"/>
</dbReference>
<dbReference type="PROSITE" id="PS00675">
    <property type="entry name" value="SIGMA54_INTERACT_1"/>
    <property type="match status" value="1"/>
</dbReference>
<dbReference type="InterPro" id="IPR003439">
    <property type="entry name" value="ABC_transporter-like_ATP-bd"/>
</dbReference>
<dbReference type="InterPro" id="IPR025662">
    <property type="entry name" value="Sigma_54_int_dom_ATP-bd_1"/>
</dbReference>
<dbReference type="InterPro" id="IPR050319">
    <property type="entry name" value="ABC_transp_ATP-bind"/>
</dbReference>
<dbReference type="OrthoDB" id="9802264at2"/>
<name>A0A5C1YSJ8_9PROT</name>
<comment type="similarity">
    <text evidence="2">Belongs to the ABC transporter superfamily.</text>
</comment>
<accession>A0A5C1YSJ8</accession>
<evidence type="ECO:0000313" key="7">
    <source>
        <dbReference type="EMBL" id="QEO18160.1"/>
    </source>
</evidence>
<keyword evidence="8" id="KW-1185">Reference proteome</keyword>
<organism evidence="7 8">
    <name type="scientific">Acetobacter vaccinii</name>
    <dbReference type="NCBI Taxonomy" id="2592655"/>
    <lineage>
        <taxon>Bacteria</taxon>
        <taxon>Pseudomonadati</taxon>
        <taxon>Pseudomonadota</taxon>
        <taxon>Alphaproteobacteria</taxon>
        <taxon>Acetobacterales</taxon>
        <taxon>Acetobacteraceae</taxon>
        <taxon>Acetobacter</taxon>
    </lineage>
</organism>
<evidence type="ECO:0000313" key="8">
    <source>
        <dbReference type="Proteomes" id="UP000324536"/>
    </source>
</evidence>
<dbReference type="GO" id="GO:0015833">
    <property type="term" value="P:peptide transport"/>
    <property type="evidence" value="ECO:0007669"/>
    <property type="project" value="InterPro"/>
</dbReference>
<dbReference type="Pfam" id="PF08352">
    <property type="entry name" value="oligo_HPY"/>
    <property type="match status" value="2"/>
</dbReference>
<dbReference type="PROSITE" id="PS00211">
    <property type="entry name" value="ABC_TRANSPORTER_1"/>
    <property type="match status" value="2"/>
</dbReference>
<comment type="subcellular location">
    <subcellularLocation>
        <location evidence="1">Cell inner membrane</location>
        <topology evidence="1">Peripheral membrane protein</topology>
    </subcellularLocation>
</comment>
<dbReference type="NCBIfam" id="NF007739">
    <property type="entry name" value="PRK10419.1"/>
    <property type="match status" value="2"/>
</dbReference>
<evidence type="ECO:0000256" key="3">
    <source>
        <dbReference type="ARBA" id="ARBA00022448"/>
    </source>
</evidence>
<reference evidence="7 8" key="1">
    <citation type="submission" date="2019-09" db="EMBL/GenBank/DDBJ databases">
        <title>Genome sequencing of strain KACC 21233.</title>
        <authorList>
            <person name="Heo J."/>
            <person name="Kim S.-J."/>
            <person name="Kim J.-S."/>
            <person name="Hong S.-B."/>
            <person name="Kwon S.-W."/>
        </authorList>
    </citation>
    <scope>NUCLEOTIDE SEQUENCE [LARGE SCALE GENOMIC DNA]</scope>
    <source>
        <strain evidence="7 8">KACC 21233</strain>
    </source>
</reference>
<keyword evidence="5 7" id="KW-0067">ATP-binding</keyword>
<dbReference type="InterPro" id="IPR027417">
    <property type="entry name" value="P-loop_NTPase"/>
</dbReference>
<dbReference type="PANTHER" id="PTHR43776">
    <property type="entry name" value="TRANSPORT ATP-BINDING PROTEIN"/>
    <property type="match status" value="1"/>
</dbReference>
<dbReference type="AlphaFoldDB" id="A0A5C1YSJ8"/>
<dbReference type="PANTHER" id="PTHR43776:SF7">
    <property type="entry name" value="D,D-DIPEPTIDE TRANSPORT ATP-BINDING PROTEIN DDPF-RELATED"/>
    <property type="match status" value="1"/>
</dbReference>
<evidence type="ECO:0000256" key="5">
    <source>
        <dbReference type="ARBA" id="ARBA00022840"/>
    </source>
</evidence>
<dbReference type="EMBL" id="CP043506">
    <property type="protein sequence ID" value="QEO18160.1"/>
    <property type="molecule type" value="Genomic_DNA"/>
</dbReference>
<evidence type="ECO:0000256" key="4">
    <source>
        <dbReference type="ARBA" id="ARBA00022741"/>
    </source>
</evidence>
<keyword evidence="4" id="KW-0547">Nucleotide-binding</keyword>
<dbReference type="InterPro" id="IPR017871">
    <property type="entry name" value="ABC_transporter-like_CS"/>
</dbReference>
<dbReference type="GO" id="GO:0005524">
    <property type="term" value="F:ATP binding"/>
    <property type="evidence" value="ECO:0007669"/>
    <property type="project" value="UniProtKB-KW"/>
</dbReference>
<dbReference type="Pfam" id="PF00005">
    <property type="entry name" value="ABC_tran"/>
    <property type="match status" value="2"/>
</dbReference>
<evidence type="ECO:0000259" key="6">
    <source>
        <dbReference type="PROSITE" id="PS50893"/>
    </source>
</evidence>
<gene>
    <name evidence="7" type="ORF">FLP30_10830</name>
</gene>
<dbReference type="InterPro" id="IPR013563">
    <property type="entry name" value="Oligopep_ABC_C"/>
</dbReference>
<keyword evidence="3" id="KW-0813">Transport</keyword>
<dbReference type="KEGG" id="acek:FLP30_10830"/>
<evidence type="ECO:0000256" key="1">
    <source>
        <dbReference type="ARBA" id="ARBA00004417"/>
    </source>
</evidence>
<proteinExistence type="inferred from homology"/>
<dbReference type="Proteomes" id="UP000324536">
    <property type="component" value="Chromosome"/>
</dbReference>
<dbReference type="RefSeq" id="WP_149279823.1">
    <property type="nucleotide sequence ID" value="NZ_CP043506.1"/>
</dbReference>
<dbReference type="SMART" id="SM00382">
    <property type="entry name" value="AAA"/>
    <property type="match status" value="2"/>
</dbReference>
<evidence type="ECO:0000256" key="2">
    <source>
        <dbReference type="ARBA" id="ARBA00005417"/>
    </source>
</evidence>
<dbReference type="GO" id="GO:0016887">
    <property type="term" value="F:ATP hydrolysis activity"/>
    <property type="evidence" value="ECO:0007669"/>
    <property type="project" value="InterPro"/>
</dbReference>
<dbReference type="PROSITE" id="PS50893">
    <property type="entry name" value="ABC_TRANSPORTER_2"/>
    <property type="match status" value="2"/>
</dbReference>
<dbReference type="CDD" id="cd03257">
    <property type="entry name" value="ABC_NikE_OppD_transporters"/>
    <property type="match status" value="2"/>
</dbReference>
<dbReference type="NCBIfam" id="NF010167">
    <property type="entry name" value="PRK13648.1"/>
    <property type="match status" value="2"/>
</dbReference>
<dbReference type="InterPro" id="IPR003593">
    <property type="entry name" value="AAA+_ATPase"/>
</dbReference>